<dbReference type="AlphaFoldDB" id="A0A918HS55"/>
<evidence type="ECO:0000256" key="1">
    <source>
        <dbReference type="SAM" id="MobiDB-lite"/>
    </source>
</evidence>
<reference evidence="2" key="1">
    <citation type="journal article" date="2014" name="Int. J. Syst. Evol. Microbiol.">
        <title>Complete genome sequence of Corynebacterium casei LMG S-19264T (=DSM 44701T), isolated from a smear-ripened cheese.</title>
        <authorList>
            <consortium name="US DOE Joint Genome Institute (JGI-PGF)"/>
            <person name="Walter F."/>
            <person name="Albersmeier A."/>
            <person name="Kalinowski J."/>
            <person name="Ruckert C."/>
        </authorList>
    </citation>
    <scope>NUCLEOTIDE SEQUENCE</scope>
    <source>
        <strain evidence="2">JCM 4391</strain>
    </source>
</reference>
<comment type="caution">
    <text evidence="2">The sequence shown here is derived from an EMBL/GenBank/DDBJ whole genome shotgun (WGS) entry which is preliminary data.</text>
</comment>
<proteinExistence type="predicted"/>
<organism evidence="2 3">
    <name type="scientific">Streptomyces lavendofoliae</name>
    <dbReference type="NCBI Taxonomy" id="67314"/>
    <lineage>
        <taxon>Bacteria</taxon>
        <taxon>Bacillati</taxon>
        <taxon>Actinomycetota</taxon>
        <taxon>Actinomycetes</taxon>
        <taxon>Kitasatosporales</taxon>
        <taxon>Streptomycetaceae</taxon>
        <taxon>Streptomyces</taxon>
    </lineage>
</organism>
<dbReference type="Proteomes" id="UP000636661">
    <property type="component" value="Unassembled WGS sequence"/>
</dbReference>
<keyword evidence="3" id="KW-1185">Reference proteome</keyword>
<gene>
    <name evidence="2" type="ORF">GCM10010274_02750</name>
</gene>
<sequence length="78" mass="7942">MSKAKPSRSSRPTAPPYVRVRSYTVTRCPATASRAAAAMAPIPAPITTIRAMSGTLSGATGTPAGRAAHARVGPDTHV</sequence>
<evidence type="ECO:0000313" key="3">
    <source>
        <dbReference type="Proteomes" id="UP000636661"/>
    </source>
</evidence>
<reference evidence="2" key="2">
    <citation type="submission" date="2020-09" db="EMBL/GenBank/DDBJ databases">
        <authorList>
            <person name="Sun Q."/>
            <person name="Ohkuma M."/>
        </authorList>
    </citation>
    <scope>NUCLEOTIDE SEQUENCE</scope>
    <source>
        <strain evidence="2">JCM 4391</strain>
    </source>
</reference>
<feature type="region of interest" description="Disordered" evidence="1">
    <location>
        <begin position="57"/>
        <end position="78"/>
    </location>
</feature>
<dbReference type="EMBL" id="BMTP01000001">
    <property type="protein sequence ID" value="GGU19781.1"/>
    <property type="molecule type" value="Genomic_DNA"/>
</dbReference>
<evidence type="ECO:0000313" key="2">
    <source>
        <dbReference type="EMBL" id="GGU19781.1"/>
    </source>
</evidence>
<name>A0A918HS55_9ACTN</name>
<accession>A0A918HS55</accession>
<protein>
    <submittedName>
        <fullName evidence="2">Uncharacterized protein</fullName>
    </submittedName>
</protein>